<evidence type="ECO:0000256" key="2">
    <source>
        <dbReference type="SAM" id="Phobius"/>
    </source>
</evidence>
<dbReference type="Proteomes" id="UP001054252">
    <property type="component" value="Unassembled WGS sequence"/>
</dbReference>
<comment type="caution">
    <text evidence="3">The sequence shown here is derived from an EMBL/GenBank/DDBJ whole genome shotgun (WGS) entry which is preliminary data.</text>
</comment>
<dbReference type="EMBL" id="BPVZ01000330">
    <property type="protein sequence ID" value="GKV49971.1"/>
    <property type="molecule type" value="Genomic_DNA"/>
</dbReference>
<accession>A0AAV5MJ27</accession>
<keyword evidence="2" id="KW-1133">Transmembrane helix</keyword>
<protein>
    <submittedName>
        <fullName evidence="3">Uncharacterized protein</fullName>
    </submittedName>
</protein>
<feature type="transmembrane region" description="Helical" evidence="2">
    <location>
        <begin position="6"/>
        <end position="26"/>
    </location>
</feature>
<keyword evidence="4" id="KW-1185">Reference proteome</keyword>
<reference evidence="3 4" key="1">
    <citation type="journal article" date="2021" name="Commun. Biol.">
        <title>The genome of Shorea leprosula (Dipterocarpaceae) highlights the ecological relevance of drought in aseasonal tropical rainforests.</title>
        <authorList>
            <person name="Ng K.K.S."/>
            <person name="Kobayashi M.J."/>
            <person name="Fawcett J.A."/>
            <person name="Hatakeyama M."/>
            <person name="Paape T."/>
            <person name="Ng C.H."/>
            <person name="Ang C.C."/>
            <person name="Tnah L.H."/>
            <person name="Lee C.T."/>
            <person name="Nishiyama T."/>
            <person name="Sese J."/>
            <person name="O'Brien M.J."/>
            <person name="Copetti D."/>
            <person name="Mohd Noor M.I."/>
            <person name="Ong R.C."/>
            <person name="Putra M."/>
            <person name="Sireger I.Z."/>
            <person name="Indrioko S."/>
            <person name="Kosugi Y."/>
            <person name="Izuno A."/>
            <person name="Isagi Y."/>
            <person name="Lee S.L."/>
            <person name="Shimizu K.K."/>
        </authorList>
    </citation>
    <scope>NUCLEOTIDE SEQUENCE [LARGE SCALE GENOMIC DNA]</scope>
    <source>
        <strain evidence="3">214</strain>
    </source>
</reference>
<keyword evidence="2" id="KW-0812">Transmembrane</keyword>
<feature type="region of interest" description="Disordered" evidence="1">
    <location>
        <begin position="63"/>
        <end position="82"/>
    </location>
</feature>
<evidence type="ECO:0000313" key="4">
    <source>
        <dbReference type="Proteomes" id="UP001054252"/>
    </source>
</evidence>
<evidence type="ECO:0000256" key="1">
    <source>
        <dbReference type="SAM" id="MobiDB-lite"/>
    </source>
</evidence>
<name>A0AAV5MJ27_9ROSI</name>
<keyword evidence="2" id="KW-0472">Membrane</keyword>
<proteinExistence type="predicted"/>
<organism evidence="3 4">
    <name type="scientific">Rubroshorea leprosula</name>
    <dbReference type="NCBI Taxonomy" id="152421"/>
    <lineage>
        <taxon>Eukaryota</taxon>
        <taxon>Viridiplantae</taxon>
        <taxon>Streptophyta</taxon>
        <taxon>Embryophyta</taxon>
        <taxon>Tracheophyta</taxon>
        <taxon>Spermatophyta</taxon>
        <taxon>Magnoliopsida</taxon>
        <taxon>eudicotyledons</taxon>
        <taxon>Gunneridae</taxon>
        <taxon>Pentapetalae</taxon>
        <taxon>rosids</taxon>
        <taxon>malvids</taxon>
        <taxon>Malvales</taxon>
        <taxon>Dipterocarpaceae</taxon>
        <taxon>Rubroshorea</taxon>
    </lineage>
</organism>
<sequence length="182" mass="19825">MADSSFFRILLFIFPSILGLALISLLSQKSSSWTLISTVSNTNVVTAKTPPSISERREEALDLPPDIVDGNGGSEEANSKDAVPNNLASMPVAAEALQVQNFNERDEASQINATGSSMKDSPDRPLNTKRPRVRIRTNLDRLEMGLQQARAGIRAAMNGSRVQDPDYIPTGPSYLNAKAFHR</sequence>
<dbReference type="AlphaFoldDB" id="A0AAV5MJ27"/>
<gene>
    <name evidence="3" type="ORF">SLEP1_g56692</name>
</gene>
<evidence type="ECO:0000313" key="3">
    <source>
        <dbReference type="EMBL" id="GKV49971.1"/>
    </source>
</evidence>